<gene>
    <name evidence="2" type="ORF">CHIRRI_LOCUS4074</name>
</gene>
<feature type="chain" id="PRO_5040340528" evidence="1">
    <location>
        <begin position="22"/>
        <end position="149"/>
    </location>
</feature>
<dbReference type="AlphaFoldDB" id="A0A9N9WPG4"/>
<dbReference type="EMBL" id="OU895877">
    <property type="protein sequence ID" value="CAG9801139.1"/>
    <property type="molecule type" value="Genomic_DNA"/>
</dbReference>
<protein>
    <submittedName>
        <fullName evidence="2">Uncharacterized protein</fullName>
    </submittedName>
</protein>
<keyword evidence="1" id="KW-0732">Signal</keyword>
<organism evidence="2 3">
    <name type="scientific">Chironomus riparius</name>
    <dbReference type="NCBI Taxonomy" id="315576"/>
    <lineage>
        <taxon>Eukaryota</taxon>
        <taxon>Metazoa</taxon>
        <taxon>Ecdysozoa</taxon>
        <taxon>Arthropoda</taxon>
        <taxon>Hexapoda</taxon>
        <taxon>Insecta</taxon>
        <taxon>Pterygota</taxon>
        <taxon>Neoptera</taxon>
        <taxon>Endopterygota</taxon>
        <taxon>Diptera</taxon>
        <taxon>Nematocera</taxon>
        <taxon>Chironomoidea</taxon>
        <taxon>Chironomidae</taxon>
        <taxon>Chironominae</taxon>
        <taxon>Chironomus</taxon>
    </lineage>
</organism>
<feature type="signal peptide" evidence="1">
    <location>
        <begin position="1"/>
        <end position="21"/>
    </location>
</feature>
<sequence length="149" mass="17018">MKFNKILSMALYLLVLHTVSVEPHFPWKFPVNPGQQNARQPSVCTECLKKLSNLAKIFNIPGFSQFGNIRTTTTQQPSYFSTTIRTLITDNPQTFRPPFTRRPTAIVQPGVDREEINRFTSTEDRIRAILRTSSEAPVAQQSLYDYPAK</sequence>
<proteinExistence type="predicted"/>
<evidence type="ECO:0000313" key="3">
    <source>
        <dbReference type="Proteomes" id="UP001153620"/>
    </source>
</evidence>
<reference evidence="2" key="2">
    <citation type="submission" date="2022-10" db="EMBL/GenBank/DDBJ databases">
        <authorList>
            <consortium name="ENA_rothamsted_submissions"/>
            <consortium name="culmorum"/>
            <person name="King R."/>
        </authorList>
    </citation>
    <scope>NUCLEOTIDE SEQUENCE</scope>
</reference>
<keyword evidence="3" id="KW-1185">Reference proteome</keyword>
<evidence type="ECO:0000313" key="2">
    <source>
        <dbReference type="EMBL" id="CAG9801139.1"/>
    </source>
</evidence>
<dbReference type="Proteomes" id="UP001153620">
    <property type="component" value="Chromosome 1"/>
</dbReference>
<reference evidence="2" key="1">
    <citation type="submission" date="2022-01" db="EMBL/GenBank/DDBJ databases">
        <authorList>
            <person name="King R."/>
        </authorList>
    </citation>
    <scope>NUCLEOTIDE SEQUENCE</scope>
</reference>
<accession>A0A9N9WPG4</accession>
<evidence type="ECO:0000256" key="1">
    <source>
        <dbReference type="SAM" id="SignalP"/>
    </source>
</evidence>
<name>A0A9N9WPG4_9DIPT</name>